<sequence>MRNILITGFEPFGGEVVNPSWEVARHLDERSLEDAYVIHAVQLPTAFHAAKMALELAIDRLLPEVIVCLGEAGGRAQLTPERVAINVMDASIPDNEGDRPIDEPIDEAGPVAYWSTLPIKAMVTAMRAANVPAAVSNTAGTYVCNSTFYALMHYVSAQKLHTRAGFIHVPYMPEQTLARSAPALPVETMVKGIIVALQAVVQTAEDLPLADGQTH</sequence>
<evidence type="ECO:0000256" key="11">
    <source>
        <dbReference type="PROSITE-ProRule" id="PRU10077"/>
    </source>
</evidence>
<keyword evidence="6 9" id="KW-0645">Protease</keyword>
<comment type="catalytic activity">
    <reaction evidence="1 9 10">
        <text>Release of an N-terminal pyroglutamyl group from a polypeptide, the second amino acid generally not being Pro.</text>
        <dbReference type="EC" id="3.4.19.3"/>
    </reaction>
</comment>
<evidence type="ECO:0000256" key="1">
    <source>
        <dbReference type="ARBA" id="ARBA00001770"/>
    </source>
</evidence>
<dbReference type="EMBL" id="JBHUCX010000008">
    <property type="protein sequence ID" value="MFD1673541.1"/>
    <property type="molecule type" value="Genomic_DNA"/>
</dbReference>
<dbReference type="HAMAP" id="MF_00417">
    <property type="entry name" value="Pyrrolid_peptidase"/>
    <property type="match status" value="1"/>
</dbReference>
<reference evidence="13" key="1">
    <citation type="journal article" date="2019" name="Int. J. Syst. Evol. Microbiol.">
        <title>The Global Catalogue of Microorganisms (GCM) 10K type strain sequencing project: providing services to taxonomists for standard genome sequencing and annotation.</title>
        <authorList>
            <consortium name="The Broad Institute Genomics Platform"/>
            <consortium name="The Broad Institute Genome Sequencing Center for Infectious Disease"/>
            <person name="Wu L."/>
            <person name="Ma J."/>
        </authorList>
    </citation>
    <scope>NUCLEOTIDE SEQUENCE [LARGE SCALE GENOMIC DNA]</scope>
    <source>
        <strain evidence="13">CGMCC 1.12286</strain>
    </source>
</reference>
<proteinExistence type="inferred from homology"/>
<dbReference type="RefSeq" id="WP_377940974.1">
    <property type="nucleotide sequence ID" value="NZ_JBHUCX010000008.1"/>
</dbReference>
<dbReference type="PANTHER" id="PTHR23402">
    <property type="entry name" value="PROTEASE FAMILY C15 PYROGLUTAMYL-PEPTIDASE I-RELATED"/>
    <property type="match status" value="1"/>
</dbReference>
<dbReference type="InterPro" id="IPR036440">
    <property type="entry name" value="Peptidase_C15-like_sf"/>
</dbReference>
<dbReference type="EC" id="3.4.19.3" evidence="9"/>
<evidence type="ECO:0000256" key="6">
    <source>
        <dbReference type="ARBA" id="ARBA00022670"/>
    </source>
</evidence>
<evidence type="ECO:0000256" key="2">
    <source>
        <dbReference type="ARBA" id="ARBA00002280"/>
    </source>
</evidence>
<evidence type="ECO:0000256" key="3">
    <source>
        <dbReference type="ARBA" id="ARBA00004496"/>
    </source>
</evidence>
<dbReference type="SUPFAM" id="SSF53182">
    <property type="entry name" value="Pyrrolidone carboxyl peptidase (pyroglutamate aminopeptidase)"/>
    <property type="match status" value="1"/>
</dbReference>
<evidence type="ECO:0000256" key="4">
    <source>
        <dbReference type="ARBA" id="ARBA00006641"/>
    </source>
</evidence>
<comment type="function">
    <text evidence="2 9">Removes 5-oxoproline from various penultimate amino acid residues except L-proline.</text>
</comment>
<dbReference type="NCBIfam" id="NF009676">
    <property type="entry name" value="PRK13197.1"/>
    <property type="match status" value="1"/>
</dbReference>
<dbReference type="InterPro" id="IPR016125">
    <property type="entry name" value="Peptidase_C15-like"/>
</dbReference>
<feature type="active site" evidence="9 10">
    <location>
        <position position="81"/>
    </location>
</feature>
<gene>
    <name evidence="9 12" type="primary">pcp</name>
    <name evidence="12" type="ORF">ACFSB2_02285</name>
</gene>
<dbReference type="InterPro" id="IPR033694">
    <property type="entry name" value="PGPEP1_Cys_AS"/>
</dbReference>
<dbReference type="PROSITE" id="PS01333">
    <property type="entry name" value="PYRASE_GLU"/>
    <property type="match status" value="1"/>
</dbReference>
<organism evidence="12 13">
    <name type="scientific">Alicyclobacillus fodiniaquatilis</name>
    <dbReference type="NCBI Taxonomy" id="1661150"/>
    <lineage>
        <taxon>Bacteria</taxon>
        <taxon>Bacillati</taxon>
        <taxon>Bacillota</taxon>
        <taxon>Bacilli</taxon>
        <taxon>Bacillales</taxon>
        <taxon>Alicyclobacillaceae</taxon>
        <taxon>Alicyclobacillus</taxon>
    </lineage>
</organism>
<evidence type="ECO:0000256" key="9">
    <source>
        <dbReference type="HAMAP-Rule" id="MF_00417"/>
    </source>
</evidence>
<keyword evidence="7 9" id="KW-0378">Hydrolase</keyword>
<evidence type="ECO:0000313" key="13">
    <source>
        <dbReference type="Proteomes" id="UP001597079"/>
    </source>
</evidence>
<feature type="active site" evidence="9">
    <location>
        <position position="168"/>
    </location>
</feature>
<accession>A0ABW4JB29</accession>
<dbReference type="GO" id="GO:0016920">
    <property type="term" value="F:pyroglutamyl-peptidase activity"/>
    <property type="evidence" value="ECO:0007669"/>
    <property type="project" value="UniProtKB-EC"/>
</dbReference>
<keyword evidence="8 9" id="KW-0788">Thiol protease</keyword>
<dbReference type="InterPro" id="IPR033693">
    <property type="entry name" value="PGPEP1_Glu_AS"/>
</dbReference>
<keyword evidence="5 9" id="KW-0963">Cytoplasm</keyword>
<dbReference type="Pfam" id="PF01470">
    <property type="entry name" value="Peptidase_C15"/>
    <property type="match status" value="1"/>
</dbReference>
<comment type="subcellular location">
    <subcellularLocation>
        <location evidence="3 9">Cytoplasm</location>
    </subcellularLocation>
</comment>
<comment type="subunit">
    <text evidence="9">Homotetramer.</text>
</comment>
<dbReference type="Proteomes" id="UP001597079">
    <property type="component" value="Unassembled WGS sequence"/>
</dbReference>
<dbReference type="NCBIfam" id="TIGR00504">
    <property type="entry name" value="pyro_pdase"/>
    <property type="match status" value="1"/>
</dbReference>
<name>A0ABW4JB29_9BACL</name>
<dbReference type="PRINTS" id="PR00706">
    <property type="entry name" value="PYROGLUPTASE"/>
</dbReference>
<comment type="similarity">
    <text evidence="4 9">Belongs to the peptidase C15 family.</text>
</comment>
<evidence type="ECO:0000256" key="10">
    <source>
        <dbReference type="PROSITE-ProRule" id="PRU10076"/>
    </source>
</evidence>
<evidence type="ECO:0000313" key="12">
    <source>
        <dbReference type="EMBL" id="MFD1673541.1"/>
    </source>
</evidence>
<dbReference type="InterPro" id="IPR029762">
    <property type="entry name" value="PGP-I_bact-type"/>
</dbReference>
<evidence type="ECO:0000256" key="7">
    <source>
        <dbReference type="ARBA" id="ARBA00022801"/>
    </source>
</evidence>
<comment type="caution">
    <text evidence="12">The sequence shown here is derived from an EMBL/GenBank/DDBJ whole genome shotgun (WGS) entry which is preliminary data.</text>
</comment>
<keyword evidence="13" id="KW-1185">Reference proteome</keyword>
<evidence type="ECO:0000256" key="5">
    <source>
        <dbReference type="ARBA" id="ARBA00022490"/>
    </source>
</evidence>
<feature type="active site" evidence="9 11">
    <location>
        <position position="144"/>
    </location>
</feature>
<dbReference type="Gene3D" id="3.40.630.20">
    <property type="entry name" value="Peptidase C15, pyroglutamyl peptidase I-like"/>
    <property type="match status" value="1"/>
</dbReference>
<evidence type="ECO:0000256" key="8">
    <source>
        <dbReference type="ARBA" id="ARBA00022807"/>
    </source>
</evidence>
<dbReference type="InterPro" id="IPR000816">
    <property type="entry name" value="Peptidase_C15"/>
</dbReference>
<dbReference type="CDD" id="cd00501">
    <property type="entry name" value="Peptidase_C15"/>
    <property type="match status" value="1"/>
</dbReference>
<dbReference type="PIRSF" id="PIRSF015592">
    <property type="entry name" value="Prld-crbxl_pptds"/>
    <property type="match status" value="1"/>
</dbReference>
<protein>
    <recommendedName>
        <fullName evidence="9">Pyrrolidone-carboxylate peptidase</fullName>
        <ecNumber evidence="9">3.4.19.3</ecNumber>
    </recommendedName>
    <alternativeName>
        <fullName evidence="9">5-oxoprolyl-peptidase</fullName>
    </alternativeName>
    <alternativeName>
        <fullName evidence="9">Pyroglutamyl-peptidase I</fullName>
        <shortName evidence="9">PGP-I</shortName>
        <shortName evidence="9">Pyrase</shortName>
    </alternativeName>
</protein>
<dbReference type="PANTHER" id="PTHR23402:SF1">
    <property type="entry name" value="PYROGLUTAMYL-PEPTIDASE I"/>
    <property type="match status" value="1"/>
</dbReference>
<dbReference type="PROSITE" id="PS01334">
    <property type="entry name" value="PYRASE_CYS"/>
    <property type="match status" value="1"/>
</dbReference>